<gene>
    <name evidence="1" type="ORF">EYC80_006934</name>
</gene>
<dbReference type="EMBL" id="VIGI01000010">
    <property type="protein sequence ID" value="KAB8294983.1"/>
    <property type="molecule type" value="Genomic_DNA"/>
</dbReference>
<accession>A0A5N6JZN7</accession>
<keyword evidence="2" id="KW-1185">Reference proteome</keyword>
<evidence type="ECO:0000313" key="1">
    <source>
        <dbReference type="EMBL" id="KAB8294983.1"/>
    </source>
</evidence>
<organism evidence="1 2">
    <name type="scientific">Monilinia laxa</name>
    <name type="common">Brown rot fungus</name>
    <name type="synonym">Sclerotinia laxa</name>
    <dbReference type="NCBI Taxonomy" id="61186"/>
    <lineage>
        <taxon>Eukaryota</taxon>
        <taxon>Fungi</taxon>
        <taxon>Dikarya</taxon>
        <taxon>Ascomycota</taxon>
        <taxon>Pezizomycotina</taxon>
        <taxon>Leotiomycetes</taxon>
        <taxon>Helotiales</taxon>
        <taxon>Sclerotiniaceae</taxon>
        <taxon>Monilinia</taxon>
    </lineage>
</organism>
<sequence length="87" mass="9746">MDAFSDFKLEAETLACLTQLSICCMVFTNISLLCTCIFPLTTSFSTSHKTTNIKHTTYNHMHAYRIIPNYLSTSHSSISPSLQVPLI</sequence>
<dbReference type="Proteomes" id="UP000326757">
    <property type="component" value="Unassembled WGS sequence"/>
</dbReference>
<name>A0A5N6JZN7_MONLA</name>
<evidence type="ECO:0000313" key="2">
    <source>
        <dbReference type="Proteomes" id="UP000326757"/>
    </source>
</evidence>
<comment type="caution">
    <text evidence="1">The sequence shown here is derived from an EMBL/GenBank/DDBJ whole genome shotgun (WGS) entry which is preliminary data.</text>
</comment>
<dbReference type="AlphaFoldDB" id="A0A5N6JZN7"/>
<reference evidence="1 2" key="1">
    <citation type="submission" date="2019-06" db="EMBL/GenBank/DDBJ databases">
        <title>Genome Sequence of the Brown Rot Fungal Pathogen Monilinia laxa.</title>
        <authorList>
            <person name="De Miccolis Angelini R.M."/>
            <person name="Landi L."/>
            <person name="Abate D."/>
            <person name="Pollastro S."/>
            <person name="Romanazzi G."/>
            <person name="Faretra F."/>
        </authorList>
    </citation>
    <scope>NUCLEOTIDE SEQUENCE [LARGE SCALE GENOMIC DNA]</scope>
    <source>
        <strain evidence="1 2">Mlax316</strain>
    </source>
</reference>
<proteinExistence type="predicted"/>
<protein>
    <submittedName>
        <fullName evidence="1">Uncharacterized protein</fullName>
    </submittedName>
</protein>